<gene>
    <name evidence="3" type="ORF">CXL00_05145</name>
</gene>
<evidence type="ECO:0000256" key="1">
    <source>
        <dbReference type="SAM" id="MobiDB-lite"/>
    </source>
</evidence>
<reference evidence="3 4" key="1">
    <citation type="submission" date="2018-01" db="EMBL/GenBank/DDBJ databases">
        <title>Denitrification phenotypes of diverse strains of Pseudomonas stutzeri.</title>
        <authorList>
            <person name="Milligan D.A."/>
            <person name="Bergaust L."/>
            <person name="Bakken L.R."/>
            <person name="Frostegard A."/>
        </authorList>
    </citation>
    <scope>NUCLEOTIDE SEQUENCE [LARGE SCALE GENOMIC DNA]</scope>
    <source>
        <strain evidence="3 4">28a3</strain>
    </source>
</reference>
<dbReference type="InterPro" id="IPR036709">
    <property type="entry name" value="Autotransporte_beta_dom_sf"/>
</dbReference>
<evidence type="ECO:0000313" key="4">
    <source>
        <dbReference type="Proteomes" id="UP000235897"/>
    </source>
</evidence>
<feature type="region of interest" description="Disordered" evidence="1">
    <location>
        <begin position="490"/>
        <end position="546"/>
    </location>
</feature>
<protein>
    <submittedName>
        <fullName evidence="3">Autotransporter domain-containing protein</fullName>
    </submittedName>
</protein>
<organism evidence="3 4">
    <name type="scientific">Stutzerimonas stutzeri</name>
    <name type="common">Pseudomonas stutzeri</name>
    <dbReference type="NCBI Taxonomy" id="316"/>
    <lineage>
        <taxon>Bacteria</taxon>
        <taxon>Pseudomonadati</taxon>
        <taxon>Pseudomonadota</taxon>
        <taxon>Gammaproteobacteria</taxon>
        <taxon>Pseudomonadales</taxon>
        <taxon>Pseudomonadaceae</taxon>
        <taxon>Stutzerimonas</taxon>
    </lineage>
</organism>
<feature type="compositionally biased region" description="Low complexity" evidence="1">
    <location>
        <begin position="515"/>
        <end position="533"/>
    </location>
</feature>
<evidence type="ECO:0000313" key="3">
    <source>
        <dbReference type="EMBL" id="PNG08420.1"/>
    </source>
</evidence>
<dbReference type="Proteomes" id="UP000235897">
    <property type="component" value="Unassembled WGS sequence"/>
</dbReference>
<dbReference type="InterPro" id="IPR005546">
    <property type="entry name" value="Autotransporte_beta"/>
</dbReference>
<dbReference type="OrthoDB" id="6998372at2"/>
<dbReference type="GO" id="GO:0019867">
    <property type="term" value="C:outer membrane"/>
    <property type="evidence" value="ECO:0007669"/>
    <property type="project" value="InterPro"/>
</dbReference>
<dbReference type="PROSITE" id="PS51208">
    <property type="entry name" value="AUTOTRANSPORTER"/>
    <property type="match status" value="1"/>
</dbReference>
<sequence length="918" mass="95970">MTKVTHGSGTNLKKELIVNPVAFRKTLLAIAVAGTAFPICAQTLVLDDNALVREDVTFNDSVEVNGSFTSIDSEVDAIEFNGVTFSKDLVINATIKANGDFSDGVDLSEIDDQTSMQATEILGDLVNKGSVTVSGGGVTGMIVDPAIIHGSLVNEGTLSASGAPLDGESVRALEVSGQSEVHNDVINAETGKIIATGENASAVLLMGSEIDGRFINYGMIKANGTGADAIDVTTNEQPQWNWSKRASVSAIENHGSIVATGTDADGIQIDGGIVDSIVNTGTIQADSTAIVIGDVEVSEERQQAQENYLKLYQQGGLISGKDAAINAEGQKVDLEWSGGKIEGDILGLDGYVQVTNAVEFDGSRIEVGSDETLRVGVNEDLSEGHQAAVGHLDLLGTHTTIDGDLVVAKDSSIGLNLSKATNPDQAVLSVSRTAEFGAGSKLILQAKEQDFAANGSAYRLVEAQKILDNGLEVTSSNQLLKVSGLNVTDTRIDGGLTPVDTGTDTPPADGEGDTDTPPTEGEGNTETPPTDGGNQPGTPPADGGQVGIIDVITKSPEEFKKTIASGGGSQNAQAAGAAFSAVVSKLPTHVLNAFDGITETQAARLIEQTTPEANGGATQAATSGQSLVNNVTGNRTSSIRGMSSGDVLQETGVWVQALYSDANQDLRDGVAGYNAYSRGIAIGADGKLNDQLTLGVAYSFLNTDVNSENGNETEVDGHAFTLYSGYELGRYFVDTSLTYGVNSNEGTRLVLGEKAKSDYDSSILGLNVTGGYSYPINENLVVEPRLAARYSLIDIDSYREKDATLALAIEDQRYEVIELGAGLRVAAQYPLGRGTLEPQAKLMAYHDFAADQATSTSTFVLGGTPFVTSGAKPARNTYEAGIGADYRLGQFTIGLGYDYVGKSDFNADTFTAKVRYDF</sequence>
<dbReference type="InterPro" id="IPR006315">
    <property type="entry name" value="OM_autotransptr_brl_dom"/>
</dbReference>
<comment type="caution">
    <text evidence="3">The sequence shown here is derived from an EMBL/GenBank/DDBJ whole genome shotgun (WGS) entry which is preliminary data.</text>
</comment>
<proteinExistence type="predicted"/>
<name>A0A2N8T105_STUST</name>
<evidence type="ECO:0000259" key="2">
    <source>
        <dbReference type="PROSITE" id="PS51208"/>
    </source>
</evidence>
<dbReference type="NCBIfam" id="TIGR01414">
    <property type="entry name" value="autotrans_barl"/>
    <property type="match status" value="1"/>
</dbReference>
<dbReference type="SMART" id="SM00869">
    <property type="entry name" value="Autotransporter"/>
    <property type="match status" value="1"/>
</dbReference>
<dbReference type="SUPFAM" id="SSF103515">
    <property type="entry name" value="Autotransporter"/>
    <property type="match status" value="1"/>
</dbReference>
<dbReference type="RefSeq" id="WP_102846106.1">
    <property type="nucleotide sequence ID" value="NZ_JAMOIG010000034.1"/>
</dbReference>
<feature type="domain" description="Autotransporter" evidence="2">
    <location>
        <begin position="646"/>
        <end position="918"/>
    </location>
</feature>
<dbReference type="Gene3D" id="2.40.128.130">
    <property type="entry name" value="Autotransporter beta-domain"/>
    <property type="match status" value="1"/>
</dbReference>
<dbReference type="EMBL" id="POUW01000001">
    <property type="protein sequence ID" value="PNG08420.1"/>
    <property type="molecule type" value="Genomic_DNA"/>
</dbReference>
<accession>A0A2N8T105</accession>
<dbReference type="AlphaFoldDB" id="A0A2N8T105"/>
<dbReference type="Pfam" id="PF03797">
    <property type="entry name" value="Autotransporter"/>
    <property type="match status" value="1"/>
</dbReference>